<evidence type="ECO:0000313" key="1">
    <source>
        <dbReference type="EMBL" id="KAK8161961.1"/>
    </source>
</evidence>
<proteinExistence type="predicted"/>
<keyword evidence="2" id="KW-1185">Reference proteome</keyword>
<evidence type="ECO:0000313" key="2">
    <source>
        <dbReference type="Proteomes" id="UP001456524"/>
    </source>
</evidence>
<organism evidence="1 2">
    <name type="scientific">Phyllosticta citrichinensis</name>
    <dbReference type="NCBI Taxonomy" id="1130410"/>
    <lineage>
        <taxon>Eukaryota</taxon>
        <taxon>Fungi</taxon>
        <taxon>Dikarya</taxon>
        <taxon>Ascomycota</taxon>
        <taxon>Pezizomycotina</taxon>
        <taxon>Dothideomycetes</taxon>
        <taxon>Dothideomycetes incertae sedis</taxon>
        <taxon>Botryosphaeriales</taxon>
        <taxon>Phyllostictaceae</taxon>
        <taxon>Phyllosticta</taxon>
    </lineage>
</organism>
<protein>
    <submittedName>
        <fullName evidence="1">Uncharacterized protein</fullName>
    </submittedName>
</protein>
<dbReference type="Proteomes" id="UP001456524">
    <property type="component" value="Unassembled WGS sequence"/>
</dbReference>
<dbReference type="EMBL" id="JBBWUH010000007">
    <property type="protein sequence ID" value="KAK8161961.1"/>
    <property type="molecule type" value="Genomic_DNA"/>
</dbReference>
<sequence>MTSILLYRHSYTHPGHGTISTIHPNELSSLLAAAGPRTVHTTLALPRGASTVAVRQLDLLMPDERARWADLPNMQNVVATVRIPWRLRVGRSWDVLHVVSERAPAE</sequence>
<reference evidence="1 2" key="1">
    <citation type="journal article" date="2022" name="G3 (Bethesda)">
        <title>Enemy or ally: a genomic approach to elucidate the lifestyle of Phyllosticta citrichinaensis.</title>
        <authorList>
            <person name="Buijs V.A."/>
            <person name="Groenewald J.Z."/>
            <person name="Haridas S."/>
            <person name="LaButti K.M."/>
            <person name="Lipzen A."/>
            <person name="Martin F.M."/>
            <person name="Barry K."/>
            <person name="Grigoriev I.V."/>
            <person name="Crous P.W."/>
            <person name="Seidl M.F."/>
        </authorList>
    </citation>
    <scope>NUCLEOTIDE SEQUENCE [LARGE SCALE GENOMIC DNA]</scope>
    <source>
        <strain evidence="1 2">CBS 129764</strain>
    </source>
</reference>
<gene>
    <name evidence="1" type="ORF">IWX90DRAFT_488456</name>
</gene>
<accession>A0ABR1XPL0</accession>
<comment type="caution">
    <text evidence="1">The sequence shown here is derived from an EMBL/GenBank/DDBJ whole genome shotgun (WGS) entry which is preliminary data.</text>
</comment>
<name>A0ABR1XPL0_9PEZI</name>